<dbReference type="OrthoDB" id="528836at2"/>
<keyword evidence="2" id="KW-1185">Reference proteome</keyword>
<sequence length="297" mass="33009">MSSDYILFAQHGWADTNRAIAQFAKKALATPKTLVIAPNLGYLKTWLWIEPLIEHVARVAIETVASYPDASIRIVGHSMGGLIWLEVLDRYPKLRSKVESLVLVASPVGGADLARAIDPLGIGIGIARDLGINRRAIAQRIAAKIPTLVIAGDIDSGSDGTIAVETTKFDPVKFVCLKGISHAALKNHPDLVDLIRDFWANPLVTVAPKPDFSKHLIQRLQSLPGMTDTHPRDFWRSKIHITFNNGITIRTWNNPLQIQHIFVADREENCLYSGFVGWLHDQALRMMLAEIQKEVHQ</sequence>
<organism evidence="1 2">
    <name type="scientific">Hydrococcus rivularis NIES-593</name>
    <dbReference type="NCBI Taxonomy" id="1921803"/>
    <lineage>
        <taxon>Bacteria</taxon>
        <taxon>Bacillati</taxon>
        <taxon>Cyanobacteriota</taxon>
        <taxon>Cyanophyceae</taxon>
        <taxon>Pleurocapsales</taxon>
        <taxon>Hydrococcaceae</taxon>
        <taxon>Hydrococcus</taxon>
    </lineage>
</organism>
<dbReference type="InterPro" id="IPR029058">
    <property type="entry name" value="AB_hydrolase_fold"/>
</dbReference>
<dbReference type="Proteomes" id="UP000186868">
    <property type="component" value="Unassembled WGS sequence"/>
</dbReference>
<reference evidence="1 2" key="1">
    <citation type="submission" date="2016-11" db="EMBL/GenBank/DDBJ databases">
        <title>Draft Genome Sequences of Nine Cyanobacterial Strains from Diverse Habitats.</title>
        <authorList>
            <person name="Zhu T."/>
            <person name="Hou S."/>
            <person name="Lu X."/>
            <person name="Hess W.R."/>
        </authorList>
    </citation>
    <scope>NUCLEOTIDE SEQUENCE [LARGE SCALE GENOMIC DNA]</scope>
    <source>
        <strain evidence="1 2">NIES-593</strain>
    </source>
</reference>
<protein>
    <submittedName>
        <fullName evidence="1">Lysophospholipase</fullName>
    </submittedName>
</protein>
<dbReference type="AlphaFoldDB" id="A0A1U7HI58"/>
<dbReference type="PANTHER" id="PTHR37946">
    <property type="entry name" value="SLL1969 PROTEIN"/>
    <property type="match status" value="1"/>
</dbReference>
<evidence type="ECO:0000313" key="1">
    <source>
        <dbReference type="EMBL" id="OKH23273.1"/>
    </source>
</evidence>
<evidence type="ECO:0000313" key="2">
    <source>
        <dbReference type="Proteomes" id="UP000186868"/>
    </source>
</evidence>
<name>A0A1U7HI58_9CYAN</name>
<gene>
    <name evidence="1" type="ORF">NIES593_10595</name>
</gene>
<dbReference type="STRING" id="1921803.NIES593_10595"/>
<accession>A0A1U7HI58</accession>
<dbReference type="SUPFAM" id="SSF53474">
    <property type="entry name" value="alpha/beta-Hydrolases"/>
    <property type="match status" value="1"/>
</dbReference>
<dbReference type="PANTHER" id="PTHR37946:SF1">
    <property type="entry name" value="SLL1969 PROTEIN"/>
    <property type="match status" value="1"/>
</dbReference>
<comment type="caution">
    <text evidence="1">The sequence shown here is derived from an EMBL/GenBank/DDBJ whole genome shotgun (WGS) entry which is preliminary data.</text>
</comment>
<proteinExistence type="predicted"/>
<dbReference type="Gene3D" id="3.40.50.1820">
    <property type="entry name" value="alpha/beta hydrolase"/>
    <property type="match status" value="1"/>
</dbReference>
<dbReference type="EMBL" id="MRCB01000010">
    <property type="protein sequence ID" value="OKH23273.1"/>
    <property type="molecule type" value="Genomic_DNA"/>
</dbReference>
<dbReference type="RefSeq" id="WP_073599550.1">
    <property type="nucleotide sequence ID" value="NZ_MRCB01000010.1"/>
</dbReference>